<keyword evidence="2 4" id="KW-0396">Initiation factor</keyword>
<reference evidence="7" key="1">
    <citation type="submission" date="2019-07" db="EMBL/GenBank/DDBJ databases">
        <title>Genome assemblies of Wolbachia strains wAlbA and wAlbB in wild caught Aedes albopictus specimens.</title>
        <authorList>
            <person name="Kulkarni A."/>
            <person name="Yu W."/>
            <person name="Xue R.-D."/>
            <person name="Ma Y."/>
            <person name="Xu J."/>
        </authorList>
    </citation>
    <scope>NUCLEOTIDE SEQUENCE</scope>
    <source>
        <strain evidence="7">HN2016</strain>
    </source>
</reference>
<dbReference type="SUPFAM" id="SSF50249">
    <property type="entry name" value="Nucleic acid-binding proteins"/>
    <property type="match status" value="1"/>
</dbReference>
<dbReference type="GO" id="GO:0005829">
    <property type="term" value="C:cytosol"/>
    <property type="evidence" value="ECO:0007669"/>
    <property type="project" value="TreeGrafter"/>
</dbReference>
<comment type="function">
    <text evidence="4">One of the essential components for the initiation of protein synthesis. Stabilizes the binding of IF-2 and IF-3 on the 30S subunit to which N-formylmethionyl-tRNA(fMet) subsequently binds. Helps modulate mRNA selection, yielding the 30S pre-initiation complex (PIC). Upon addition of the 50S ribosomal subunit IF-1, IF-2 and IF-3 are released leaving the mature 70S translation initiation complex.</text>
</comment>
<keyword evidence="4" id="KW-0694">RNA-binding</keyword>
<dbReference type="Gene3D" id="2.40.50.140">
    <property type="entry name" value="Nucleic acid-binding proteins"/>
    <property type="match status" value="1"/>
</dbReference>
<dbReference type="PANTHER" id="PTHR33370">
    <property type="entry name" value="TRANSLATION INITIATION FACTOR IF-1, CHLOROPLASTIC"/>
    <property type="match status" value="1"/>
</dbReference>
<sequence length="87" mass="9977">MIKEDKSKTIFEVEGAVTALLPAAEFRVKLDNEHEIICHVSGRVRRSKIRIIIGDRVLVEMSVYDRNARKGRIIKRLKGSSDRTISR</sequence>
<evidence type="ECO:0000256" key="2">
    <source>
        <dbReference type="ARBA" id="ARBA00022540"/>
    </source>
</evidence>
<comment type="caution">
    <text evidence="7">The sequence shown here is derived from an EMBL/GenBank/DDBJ whole genome shotgun (WGS) entry which is preliminary data.</text>
</comment>
<keyword evidence="4" id="KW-0963">Cytoplasm</keyword>
<dbReference type="GO" id="GO:0043022">
    <property type="term" value="F:ribosome binding"/>
    <property type="evidence" value="ECO:0007669"/>
    <property type="project" value="UniProtKB-UniRule"/>
</dbReference>
<accession>A0A6C1U5S9</accession>
<evidence type="ECO:0000256" key="5">
    <source>
        <dbReference type="NCBIfam" id="TIGR00008"/>
    </source>
</evidence>
<dbReference type="InterPro" id="IPR012340">
    <property type="entry name" value="NA-bd_OB-fold"/>
</dbReference>
<dbReference type="GO" id="GO:0019843">
    <property type="term" value="F:rRNA binding"/>
    <property type="evidence" value="ECO:0007669"/>
    <property type="project" value="UniProtKB-UniRule"/>
</dbReference>
<dbReference type="AlphaFoldDB" id="A0A6C1U5S9"/>
<feature type="domain" description="S1-like" evidence="6">
    <location>
        <begin position="1"/>
        <end position="78"/>
    </location>
</feature>
<dbReference type="HAMAP" id="MF_00075">
    <property type="entry name" value="IF_1"/>
    <property type="match status" value="1"/>
</dbReference>
<evidence type="ECO:0000256" key="3">
    <source>
        <dbReference type="ARBA" id="ARBA00022917"/>
    </source>
</evidence>
<evidence type="ECO:0000313" key="7">
    <source>
        <dbReference type="EMBL" id="TVS95565.1"/>
    </source>
</evidence>
<evidence type="ECO:0000259" key="6">
    <source>
        <dbReference type="PROSITE" id="PS50832"/>
    </source>
</evidence>
<comment type="similarity">
    <text evidence="1 4">Belongs to the IF-1 family.</text>
</comment>
<evidence type="ECO:0000256" key="4">
    <source>
        <dbReference type="HAMAP-Rule" id="MF_00075"/>
    </source>
</evidence>
<keyword evidence="3 4" id="KW-0648">Protein biosynthesis</keyword>
<comment type="subunit">
    <text evidence="4">Component of the 30S ribosomal translation pre-initiation complex which assembles on the 30S ribosome in the order IF-2 and IF-3, IF-1 and N-formylmethionyl-tRNA(fMet); mRNA recruitment can occur at any time during PIC assembly.</text>
</comment>
<organism evidence="7">
    <name type="scientific">Wolbachia pipientis</name>
    <dbReference type="NCBI Taxonomy" id="955"/>
    <lineage>
        <taxon>Bacteria</taxon>
        <taxon>Pseudomonadati</taxon>
        <taxon>Pseudomonadota</taxon>
        <taxon>Alphaproteobacteria</taxon>
        <taxon>Rickettsiales</taxon>
        <taxon>Anaplasmataceae</taxon>
        <taxon>Wolbachieae</taxon>
        <taxon>Wolbachia</taxon>
    </lineage>
</organism>
<dbReference type="CDD" id="cd04451">
    <property type="entry name" value="S1_IF1"/>
    <property type="match status" value="1"/>
</dbReference>
<dbReference type="Proteomes" id="UP000218080">
    <property type="component" value="Unassembled WGS sequence"/>
</dbReference>
<dbReference type="GO" id="GO:0003743">
    <property type="term" value="F:translation initiation factor activity"/>
    <property type="evidence" value="ECO:0007669"/>
    <property type="project" value="UniProtKB-UniRule"/>
</dbReference>
<dbReference type="EMBL" id="NWVJ02000170">
    <property type="protein sequence ID" value="TVS95565.1"/>
    <property type="molecule type" value="Genomic_DNA"/>
</dbReference>
<evidence type="ECO:0000256" key="1">
    <source>
        <dbReference type="ARBA" id="ARBA00010939"/>
    </source>
</evidence>
<protein>
    <recommendedName>
        <fullName evidence="4 5">Translation initiation factor IF-1</fullName>
    </recommendedName>
</protein>
<dbReference type="NCBIfam" id="TIGR00008">
    <property type="entry name" value="infA"/>
    <property type="match status" value="1"/>
</dbReference>
<keyword evidence="4" id="KW-0699">rRNA-binding</keyword>
<dbReference type="InterPro" id="IPR004368">
    <property type="entry name" value="TIF_IF1"/>
</dbReference>
<gene>
    <name evidence="4 7" type="primary">infA</name>
    <name evidence="7" type="ORF">COM42_003350</name>
</gene>
<name>A0A6C1U5S9_WOLPI</name>
<comment type="subcellular location">
    <subcellularLocation>
        <location evidence="4">Cytoplasm</location>
    </subcellularLocation>
</comment>
<dbReference type="InterPro" id="IPR006196">
    <property type="entry name" value="RNA-binding_domain_S1_IF1"/>
</dbReference>
<dbReference type="PROSITE" id="PS50832">
    <property type="entry name" value="S1_IF1_TYPE"/>
    <property type="match status" value="1"/>
</dbReference>
<proteinExistence type="inferred from homology"/>
<dbReference type="PANTHER" id="PTHR33370:SF1">
    <property type="entry name" value="TRANSLATION INITIATION FACTOR IF-1, CHLOROPLASTIC"/>
    <property type="match status" value="1"/>
</dbReference>
<dbReference type="Pfam" id="PF01176">
    <property type="entry name" value="eIF-1a"/>
    <property type="match status" value="1"/>
</dbReference>